<dbReference type="PANTHER" id="PTHR43918:SF15">
    <property type="entry name" value="CARBOXYLIC ESTER HYDROLASE"/>
    <property type="match status" value="1"/>
</dbReference>
<evidence type="ECO:0000256" key="2">
    <source>
        <dbReference type="ARBA" id="ARBA00022487"/>
    </source>
</evidence>
<evidence type="ECO:0000256" key="4">
    <source>
        <dbReference type="SAM" id="Phobius"/>
    </source>
</evidence>
<keyword evidence="4" id="KW-0472">Membrane</keyword>
<dbReference type="GO" id="GO:0006581">
    <property type="term" value="P:acetylcholine catabolic process"/>
    <property type="evidence" value="ECO:0007669"/>
    <property type="project" value="TreeGrafter"/>
</dbReference>
<reference evidence="6" key="1">
    <citation type="submission" date="2019-08" db="EMBL/GenBank/DDBJ databases">
        <title>The improved chromosome-level genome for the pearl oyster Pinctada fucata martensii using PacBio sequencing and Hi-C.</title>
        <authorList>
            <person name="Zheng Z."/>
        </authorList>
    </citation>
    <scope>NUCLEOTIDE SEQUENCE</scope>
    <source>
        <strain evidence="6">ZZ-2019</strain>
        <tissue evidence="6">Adductor muscle</tissue>
    </source>
</reference>
<keyword evidence="4" id="KW-1133">Transmembrane helix</keyword>
<dbReference type="AlphaFoldDB" id="A0AA88YA55"/>
<evidence type="ECO:0000259" key="5">
    <source>
        <dbReference type="Pfam" id="PF00135"/>
    </source>
</evidence>
<comment type="similarity">
    <text evidence="1">Belongs to the type-B carboxylesterase/lipase family.</text>
</comment>
<evidence type="ECO:0000313" key="7">
    <source>
        <dbReference type="Proteomes" id="UP001186944"/>
    </source>
</evidence>
<dbReference type="InterPro" id="IPR050654">
    <property type="entry name" value="AChE-related_enzymes"/>
</dbReference>
<dbReference type="SUPFAM" id="SSF53474">
    <property type="entry name" value="alpha/beta-Hydrolases"/>
    <property type="match status" value="1"/>
</dbReference>
<feature type="domain" description="Carboxylesterase type B" evidence="5">
    <location>
        <begin position="33"/>
        <end position="343"/>
    </location>
</feature>
<dbReference type="InterPro" id="IPR002018">
    <property type="entry name" value="CarbesteraseB"/>
</dbReference>
<sequence length="351" mass="39127">MANATLFWFNIIFISFGFCICEFGEFNETVKWDTRKGTLLGCRYTVGDDYVYKFKQIPYAKPPVGNLRFRKSELADPWRGVLDATDYGPSCIQAFYPNDMRLIPNLNTTEDCLQLNIFVPRTLSKASSLPTMVWVHGGSLTNGQGTMFDGSMLALRGNVILVTINYRLNVFGFFAAGDVKGNLGIYDQQLAFKWVSQNIPDYGGDPNSITIFGESSGSDSVTLHSLIPSNLQLIHRVIAESGSIVSKTHRVPKTENIRATSFQIAKRLKCITLTNEVDTSCMQNKPSQDVFQSYLNVAQAGMGLYVTADEELVPANIMEKIDDPSSDVYRMLHSVDILAGVNSWRSRFNAL</sequence>
<keyword evidence="4" id="KW-0812">Transmembrane</keyword>
<dbReference type="EMBL" id="VSWD01000005">
    <property type="protein sequence ID" value="KAK3101542.1"/>
    <property type="molecule type" value="Genomic_DNA"/>
</dbReference>
<dbReference type="Proteomes" id="UP001186944">
    <property type="component" value="Unassembled WGS sequence"/>
</dbReference>
<evidence type="ECO:0000256" key="1">
    <source>
        <dbReference type="ARBA" id="ARBA00005964"/>
    </source>
</evidence>
<proteinExistence type="inferred from homology"/>
<dbReference type="PANTHER" id="PTHR43918">
    <property type="entry name" value="ACETYLCHOLINESTERASE"/>
    <property type="match status" value="1"/>
</dbReference>
<dbReference type="GO" id="GO:0003990">
    <property type="term" value="F:acetylcholinesterase activity"/>
    <property type="evidence" value="ECO:0007669"/>
    <property type="project" value="TreeGrafter"/>
</dbReference>
<keyword evidence="3" id="KW-0378">Hydrolase</keyword>
<keyword evidence="7" id="KW-1185">Reference proteome</keyword>
<comment type="caution">
    <text evidence="6">The sequence shown here is derived from an EMBL/GenBank/DDBJ whole genome shotgun (WGS) entry which is preliminary data.</text>
</comment>
<dbReference type="GO" id="GO:0005615">
    <property type="term" value="C:extracellular space"/>
    <property type="evidence" value="ECO:0007669"/>
    <property type="project" value="TreeGrafter"/>
</dbReference>
<organism evidence="6 7">
    <name type="scientific">Pinctada imbricata</name>
    <name type="common">Atlantic pearl-oyster</name>
    <name type="synonym">Pinctada martensii</name>
    <dbReference type="NCBI Taxonomy" id="66713"/>
    <lineage>
        <taxon>Eukaryota</taxon>
        <taxon>Metazoa</taxon>
        <taxon>Spiralia</taxon>
        <taxon>Lophotrochozoa</taxon>
        <taxon>Mollusca</taxon>
        <taxon>Bivalvia</taxon>
        <taxon>Autobranchia</taxon>
        <taxon>Pteriomorphia</taxon>
        <taxon>Pterioida</taxon>
        <taxon>Pterioidea</taxon>
        <taxon>Pteriidae</taxon>
        <taxon>Pinctada</taxon>
    </lineage>
</organism>
<dbReference type="Gene3D" id="3.40.50.1820">
    <property type="entry name" value="alpha/beta hydrolase"/>
    <property type="match status" value="1"/>
</dbReference>
<feature type="transmembrane region" description="Helical" evidence="4">
    <location>
        <begin position="6"/>
        <end position="26"/>
    </location>
</feature>
<dbReference type="Pfam" id="PF00135">
    <property type="entry name" value="COesterase"/>
    <property type="match status" value="1"/>
</dbReference>
<dbReference type="InterPro" id="IPR029058">
    <property type="entry name" value="AB_hydrolase_fold"/>
</dbReference>
<protein>
    <recommendedName>
        <fullName evidence="5">Carboxylesterase type B domain-containing protein</fullName>
    </recommendedName>
</protein>
<evidence type="ECO:0000313" key="6">
    <source>
        <dbReference type="EMBL" id="KAK3101542.1"/>
    </source>
</evidence>
<evidence type="ECO:0000256" key="3">
    <source>
        <dbReference type="ARBA" id="ARBA00022801"/>
    </source>
</evidence>
<dbReference type="GO" id="GO:0019695">
    <property type="term" value="P:choline metabolic process"/>
    <property type="evidence" value="ECO:0007669"/>
    <property type="project" value="TreeGrafter"/>
</dbReference>
<keyword evidence="2" id="KW-0719">Serine esterase</keyword>
<gene>
    <name evidence="6" type="ORF">FSP39_004328</name>
</gene>
<accession>A0AA88YA55</accession>
<dbReference type="GO" id="GO:0005886">
    <property type="term" value="C:plasma membrane"/>
    <property type="evidence" value="ECO:0007669"/>
    <property type="project" value="TreeGrafter"/>
</dbReference>
<name>A0AA88YA55_PINIB</name>